<gene>
    <name evidence="2" type="ORF">UU41_C0004G0005</name>
</gene>
<protein>
    <submittedName>
        <fullName evidence="2">Uncharacterized protein</fullName>
    </submittedName>
</protein>
<evidence type="ECO:0000313" key="2">
    <source>
        <dbReference type="EMBL" id="KKR94705.1"/>
    </source>
</evidence>
<dbReference type="EMBL" id="LCAN01000004">
    <property type="protein sequence ID" value="KKR94705.1"/>
    <property type="molecule type" value="Genomic_DNA"/>
</dbReference>
<feature type="chain" id="PRO_5002535176" evidence="1">
    <location>
        <begin position="25"/>
        <end position="540"/>
    </location>
</feature>
<proteinExistence type="predicted"/>
<feature type="signal peptide" evidence="1">
    <location>
        <begin position="1"/>
        <end position="24"/>
    </location>
</feature>
<dbReference type="Proteomes" id="UP000034961">
    <property type="component" value="Unassembled WGS sequence"/>
</dbReference>
<keyword evidence="1" id="KW-0732">Signal</keyword>
<dbReference type="AlphaFoldDB" id="A0A0G0XD69"/>
<accession>A0A0G0XD69</accession>
<comment type="caution">
    <text evidence="2">The sequence shown here is derived from an EMBL/GenBank/DDBJ whole genome shotgun (WGS) entry which is preliminary data.</text>
</comment>
<evidence type="ECO:0000256" key="1">
    <source>
        <dbReference type="SAM" id="SignalP"/>
    </source>
</evidence>
<sequence>MKKLILPVVLFILSFLVFSYSVYAVPEETTSSQNSSSSYNPYCWDTHMGDQMAVCSKTHTQCVNKCTPLGNSGGQVPCLNECSNALDVCFKQSSADYKTCIEAERQAKKQPETNQIKPSGNPESPFDEAACHESCQSNYDSCTSECRSADIFNNSNSSSDTSASCSGTCNAVYNSTFENIRKACFDTWWSCGIAIYNRSDCGGNSCSQEVEEKCDKPYDACLQPAQDAADKCLEGCGVETNQGLSPDTDACYGACEQTRSSCSQTCREAGQAAVISQSPEKPSVGVSSRDFRALVRANAEYQKAQADLDKLKADQNFSDTYNTELDKVSQQTEKPPENYVQAVREKLEWGKDALEAYQAIDELQDYLDNRKFESYGRVSLITDVGNGLITFTDLVADGVSVENASTKAIIDTAAPSLFYLVPPLKAADMIATLPDDFLATFGIPEDNLIRVGTGFLADNSPSAFVEITTDAMIKTGNWTNVGGALQVAWDDVQAAEGIGEKAKATLDLVGTAVGAIPVAIVMSIRDEISAVFSKWKMPVI</sequence>
<name>A0A0G0XD69_9BACT</name>
<reference evidence="2 3" key="1">
    <citation type="journal article" date="2015" name="Nature">
        <title>rRNA introns, odd ribosomes, and small enigmatic genomes across a large radiation of phyla.</title>
        <authorList>
            <person name="Brown C.T."/>
            <person name="Hug L.A."/>
            <person name="Thomas B.C."/>
            <person name="Sharon I."/>
            <person name="Castelle C.J."/>
            <person name="Singh A."/>
            <person name="Wilkins M.J."/>
            <person name="Williams K.H."/>
            <person name="Banfield J.F."/>
        </authorList>
    </citation>
    <scope>NUCLEOTIDE SEQUENCE [LARGE SCALE GENOMIC DNA]</scope>
</reference>
<evidence type="ECO:0000313" key="3">
    <source>
        <dbReference type="Proteomes" id="UP000034961"/>
    </source>
</evidence>
<organism evidence="2 3">
    <name type="scientific">Candidatus Roizmanbacteria bacterium GW2011_GWA1_41_13</name>
    <dbReference type="NCBI Taxonomy" id="1618474"/>
    <lineage>
        <taxon>Bacteria</taxon>
        <taxon>Candidatus Roizmaniibacteriota</taxon>
    </lineage>
</organism>